<name>A0A0L8GQK3_OCTBM</name>
<comment type="subcellular location">
    <subcellularLocation>
        <location evidence="1">Cytoplasm</location>
    </subcellularLocation>
</comment>
<dbReference type="STRING" id="37653.A0A0L8GQK3"/>
<dbReference type="InterPro" id="IPR019734">
    <property type="entry name" value="TPR_rpt"/>
</dbReference>
<reference evidence="7" key="1">
    <citation type="submission" date="2015-07" db="EMBL/GenBank/DDBJ databases">
        <title>MeaNS - Measles Nucleotide Surveillance Program.</title>
        <authorList>
            <person name="Tran T."/>
            <person name="Druce J."/>
        </authorList>
    </citation>
    <scope>NUCLEOTIDE SEQUENCE</scope>
    <source>
        <strain evidence="7">UCB-OBI-ISO-001</strain>
        <tissue evidence="7">Gonad</tissue>
    </source>
</reference>
<dbReference type="InterPro" id="IPR051476">
    <property type="entry name" value="Bac_ResReg_Asp_Phosphatase"/>
</dbReference>
<evidence type="ECO:0000256" key="5">
    <source>
        <dbReference type="ARBA" id="ARBA00040665"/>
    </source>
</evidence>
<evidence type="ECO:0000256" key="2">
    <source>
        <dbReference type="ARBA" id="ARBA00022490"/>
    </source>
</evidence>
<dbReference type="AlphaFoldDB" id="A0A0L8GQK3"/>
<dbReference type="SUPFAM" id="SSF48452">
    <property type="entry name" value="TPR-like"/>
    <property type="match status" value="1"/>
</dbReference>
<evidence type="ECO:0000256" key="6">
    <source>
        <dbReference type="ARBA" id="ARBA00044739"/>
    </source>
</evidence>
<accession>A0A0L8GQK3</accession>
<dbReference type="PANTHER" id="PTHR46630:SF1">
    <property type="entry name" value="TETRATRICOPEPTIDE REPEAT PROTEIN 29"/>
    <property type="match status" value="1"/>
</dbReference>
<dbReference type="GO" id="GO:0005929">
    <property type="term" value="C:cilium"/>
    <property type="evidence" value="ECO:0007669"/>
    <property type="project" value="TreeGrafter"/>
</dbReference>
<proteinExistence type="predicted"/>
<evidence type="ECO:0000313" key="7">
    <source>
        <dbReference type="EMBL" id="KOF79263.1"/>
    </source>
</evidence>
<dbReference type="GO" id="GO:0003341">
    <property type="term" value="P:cilium movement"/>
    <property type="evidence" value="ECO:0007669"/>
    <property type="project" value="TreeGrafter"/>
</dbReference>
<evidence type="ECO:0000256" key="4">
    <source>
        <dbReference type="ARBA" id="ARBA00022803"/>
    </source>
</evidence>
<dbReference type="Gene3D" id="1.25.40.10">
    <property type="entry name" value="Tetratricopeptide repeat domain"/>
    <property type="match status" value="1"/>
</dbReference>
<dbReference type="OMA" id="QLAWMSG"/>
<evidence type="ECO:0000256" key="3">
    <source>
        <dbReference type="ARBA" id="ARBA00022737"/>
    </source>
</evidence>
<keyword evidence="2" id="KW-0963">Cytoplasm</keyword>
<dbReference type="EMBL" id="KQ420813">
    <property type="protein sequence ID" value="KOF79263.1"/>
    <property type="molecule type" value="Genomic_DNA"/>
</dbReference>
<dbReference type="OrthoDB" id="626167at2759"/>
<gene>
    <name evidence="7" type="ORF">OCBIM_22029716mg</name>
</gene>
<dbReference type="Pfam" id="PF13181">
    <property type="entry name" value="TPR_8"/>
    <property type="match status" value="1"/>
</dbReference>
<organism evidence="7">
    <name type="scientific">Octopus bimaculoides</name>
    <name type="common">California two-spotted octopus</name>
    <dbReference type="NCBI Taxonomy" id="37653"/>
    <lineage>
        <taxon>Eukaryota</taxon>
        <taxon>Metazoa</taxon>
        <taxon>Spiralia</taxon>
        <taxon>Lophotrochozoa</taxon>
        <taxon>Mollusca</taxon>
        <taxon>Cephalopoda</taxon>
        <taxon>Coleoidea</taxon>
        <taxon>Octopodiformes</taxon>
        <taxon>Octopoda</taxon>
        <taxon>Incirrata</taxon>
        <taxon>Octopodidae</taxon>
        <taxon>Octopus</taxon>
    </lineage>
</organism>
<protein>
    <recommendedName>
        <fullName evidence="5">Tetratricopeptide repeat protein 29</fullName>
    </recommendedName>
</protein>
<keyword evidence="4" id="KW-0802">TPR repeat</keyword>
<dbReference type="GO" id="GO:0005737">
    <property type="term" value="C:cytoplasm"/>
    <property type="evidence" value="ECO:0007669"/>
    <property type="project" value="UniProtKB-SubCell"/>
</dbReference>
<dbReference type="SMART" id="SM00028">
    <property type="entry name" value="TPR"/>
    <property type="match status" value="3"/>
</dbReference>
<evidence type="ECO:0000256" key="1">
    <source>
        <dbReference type="ARBA" id="ARBA00004496"/>
    </source>
</evidence>
<dbReference type="InterPro" id="IPR011990">
    <property type="entry name" value="TPR-like_helical_dom_sf"/>
</dbReference>
<sequence>MTLDLDHDKRLSHGAVTGSISPKTKILLQPLNVPLSKQERQLLMEQLNLREQLPLMSRKETANFWKTSKHLMCVELLSQGFHQSFDEIFNLIQKQKRLNTENLETANQIFLEDEMEKLEVIRTYLTEAEAATRKEDYRKAYDARLWLANYFTCKDDKWLSDHFHQTCLEVSRLVRTDGGKTYAEGFCNIALSLKDSGEYFKAMENMEKYYHLTTDKDWVSNNNVNLNTQATLHLCDIYTIIANNMEKNLRSDSSLQYLLKAHEKAVESKDNKIIGEAVYKLGLAYLKAEEPDVALPRLKEFLDVTERYEDIEGMGRAAEAIARAYQLKGNTEACINYLKFAVDTAEKSGQQKAYSNACHHLGCIYNSLCMHSHAVEYFNKAYNISRALNDTSSLNANRVHFGISLAHKMNEAYICHLYAPLLKPDNSLLKWKCFRTEEFAVEEFSKTALFGNGSTDGPN</sequence>
<dbReference type="PANTHER" id="PTHR46630">
    <property type="entry name" value="TETRATRICOPEPTIDE REPEAT PROTEIN 29"/>
    <property type="match status" value="1"/>
</dbReference>
<keyword evidence="3" id="KW-0677">Repeat</keyword>
<dbReference type="KEGG" id="obi:106875349"/>
<comment type="function">
    <text evidence="6">Axonemal protein which is implicated in axonemal and/or peri-axonemal structure assembly and regulates flagellum assembly and beating and therefore sperm motility.</text>
</comment>